<accession>A0A1L1PJE0</accession>
<dbReference type="GO" id="GO:0046930">
    <property type="term" value="C:pore complex"/>
    <property type="evidence" value="ECO:0007669"/>
    <property type="project" value="UniProtKB-KW"/>
</dbReference>
<keyword evidence="5" id="KW-0812">Transmembrane</keyword>
<dbReference type="InterPro" id="IPR033900">
    <property type="entry name" value="Gram_neg_porin_domain"/>
</dbReference>
<dbReference type="PANTHER" id="PTHR34501">
    <property type="entry name" value="PROTEIN YDDL-RELATED"/>
    <property type="match status" value="1"/>
</dbReference>
<evidence type="ECO:0000256" key="1">
    <source>
        <dbReference type="ARBA" id="ARBA00004571"/>
    </source>
</evidence>
<dbReference type="Proteomes" id="UP000028878">
    <property type="component" value="Unassembled WGS sequence"/>
</dbReference>
<comment type="subunit">
    <text evidence="2">Homotrimer.</text>
</comment>
<sequence precursor="true">MNQTNKRFAKRSILAGALLGLTALGAHAQSNVQVYGLIDMSVGSTKNPGGQSITGVDSGKMTTSYFGFSGTEDLGGGLSAQFRHESFMRADVGEAGRFGGDPFFARTSSVSLAHKDYGTLSFGRNTTQLFVSTLMFNAFGDSFGYSPSIRHYFAGGQGAVTGDTGWNDAISYASPSLGGLRFGASSAMKEGSNGGNWSAGLSYAGGPLAVTAVHQTVKKDGATPVQDTETTQFGASWDFGVLKAFLQYGEVKNETTNNKTDITGLGARVPLGAGAFVAQYGTMDPRVGAERKTLSLGYLHNLSRRTELYGVVMSDKVDGLSSGGGYSLGIRHRF</sequence>
<gene>
    <name evidence="13" type="ORF">BN948_04489</name>
</gene>
<name>A0A1L1PJE0_HYDIT</name>
<dbReference type="GO" id="GO:0006811">
    <property type="term" value="P:monoatomic ion transport"/>
    <property type="evidence" value="ECO:0007669"/>
    <property type="project" value="UniProtKB-KW"/>
</dbReference>
<proteinExistence type="predicted"/>
<evidence type="ECO:0000256" key="2">
    <source>
        <dbReference type="ARBA" id="ARBA00011233"/>
    </source>
</evidence>
<evidence type="ECO:0000313" key="14">
    <source>
        <dbReference type="Proteomes" id="UP000028878"/>
    </source>
</evidence>
<dbReference type="Gene3D" id="2.40.160.10">
    <property type="entry name" value="Porin"/>
    <property type="match status" value="1"/>
</dbReference>
<keyword evidence="4" id="KW-1134">Transmembrane beta strand</keyword>
<dbReference type="CDD" id="cd00342">
    <property type="entry name" value="gram_neg_porins"/>
    <property type="match status" value="1"/>
</dbReference>
<dbReference type="GO" id="GO:0009279">
    <property type="term" value="C:cell outer membrane"/>
    <property type="evidence" value="ECO:0007669"/>
    <property type="project" value="UniProtKB-SubCell"/>
</dbReference>
<comment type="subcellular location">
    <subcellularLocation>
        <location evidence="1">Cell outer membrane</location>
        <topology evidence="1">Multi-pass membrane protein</topology>
    </subcellularLocation>
</comment>
<feature type="chain" id="PRO_5009681512" evidence="11">
    <location>
        <begin position="29"/>
        <end position="334"/>
    </location>
</feature>
<evidence type="ECO:0000256" key="5">
    <source>
        <dbReference type="ARBA" id="ARBA00022692"/>
    </source>
</evidence>
<evidence type="ECO:0000256" key="10">
    <source>
        <dbReference type="ARBA" id="ARBA00023237"/>
    </source>
</evidence>
<keyword evidence="8" id="KW-0626">Porin</keyword>
<protein>
    <submittedName>
        <fullName evidence="13">Porin</fullName>
    </submittedName>
</protein>
<evidence type="ECO:0000256" key="4">
    <source>
        <dbReference type="ARBA" id="ARBA00022452"/>
    </source>
</evidence>
<dbReference type="PANTHER" id="PTHR34501:SF9">
    <property type="entry name" value="MAJOR OUTER MEMBRANE PROTEIN P.IA"/>
    <property type="match status" value="1"/>
</dbReference>
<dbReference type="AlphaFoldDB" id="A0A1L1PJE0"/>
<evidence type="ECO:0000313" key="13">
    <source>
        <dbReference type="EMBL" id="CDN90048.1"/>
    </source>
</evidence>
<evidence type="ECO:0000256" key="7">
    <source>
        <dbReference type="ARBA" id="ARBA00023065"/>
    </source>
</evidence>
<evidence type="ECO:0000256" key="8">
    <source>
        <dbReference type="ARBA" id="ARBA00023114"/>
    </source>
</evidence>
<keyword evidence="6 11" id="KW-0732">Signal</keyword>
<dbReference type="RefSeq" id="WP_009518890.1">
    <property type="nucleotide sequence ID" value="NZ_CCAE010000063.1"/>
</dbReference>
<dbReference type="GO" id="GO:0015288">
    <property type="term" value="F:porin activity"/>
    <property type="evidence" value="ECO:0007669"/>
    <property type="project" value="UniProtKB-KW"/>
</dbReference>
<organism evidence="13 14">
    <name type="scientific">Hydrogenophaga intermedia</name>
    <dbReference type="NCBI Taxonomy" id="65786"/>
    <lineage>
        <taxon>Bacteria</taxon>
        <taxon>Pseudomonadati</taxon>
        <taxon>Pseudomonadota</taxon>
        <taxon>Betaproteobacteria</taxon>
        <taxon>Burkholderiales</taxon>
        <taxon>Comamonadaceae</taxon>
        <taxon>Hydrogenophaga</taxon>
    </lineage>
</organism>
<evidence type="ECO:0000256" key="3">
    <source>
        <dbReference type="ARBA" id="ARBA00022448"/>
    </source>
</evidence>
<evidence type="ECO:0000259" key="12">
    <source>
        <dbReference type="Pfam" id="PF13609"/>
    </source>
</evidence>
<feature type="signal peptide" evidence="11">
    <location>
        <begin position="1"/>
        <end position="28"/>
    </location>
</feature>
<keyword evidence="7" id="KW-0406">Ion transport</keyword>
<keyword evidence="14" id="KW-1185">Reference proteome</keyword>
<evidence type="ECO:0000256" key="11">
    <source>
        <dbReference type="SAM" id="SignalP"/>
    </source>
</evidence>
<dbReference type="EMBL" id="CCAE010000063">
    <property type="protein sequence ID" value="CDN90048.1"/>
    <property type="molecule type" value="Genomic_DNA"/>
</dbReference>
<evidence type="ECO:0000256" key="9">
    <source>
        <dbReference type="ARBA" id="ARBA00023136"/>
    </source>
</evidence>
<dbReference type="InterPro" id="IPR050298">
    <property type="entry name" value="Gram-neg_bact_OMP"/>
</dbReference>
<dbReference type="SUPFAM" id="SSF56935">
    <property type="entry name" value="Porins"/>
    <property type="match status" value="1"/>
</dbReference>
<feature type="domain" description="Porin" evidence="12">
    <location>
        <begin position="17"/>
        <end position="319"/>
    </location>
</feature>
<dbReference type="Pfam" id="PF13609">
    <property type="entry name" value="Porin_4"/>
    <property type="match status" value="1"/>
</dbReference>
<keyword evidence="10" id="KW-0998">Cell outer membrane</keyword>
<dbReference type="InterPro" id="IPR023614">
    <property type="entry name" value="Porin_dom_sf"/>
</dbReference>
<keyword evidence="3" id="KW-0813">Transport</keyword>
<keyword evidence="9" id="KW-0472">Membrane</keyword>
<reference evidence="14" key="1">
    <citation type="submission" date="2014-11" db="EMBL/GenBank/DDBJ databases">
        <title>Draft genome sequence of Hydrogenophaga intermedia S1.</title>
        <authorList>
            <person name="Gan H.M."/>
            <person name="Chew T.H."/>
            <person name="Stolz A."/>
        </authorList>
    </citation>
    <scope>NUCLEOTIDE SEQUENCE [LARGE SCALE GENOMIC DNA]</scope>
    <source>
        <strain evidence="14">S1</strain>
    </source>
</reference>
<evidence type="ECO:0000256" key="6">
    <source>
        <dbReference type="ARBA" id="ARBA00022729"/>
    </source>
</evidence>